<evidence type="ECO:0000259" key="3">
    <source>
        <dbReference type="PROSITE" id="PS50157"/>
    </source>
</evidence>
<keyword evidence="5" id="KW-1185">Reference proteome</keyword>
<keyword evidence="1" id="KW-0862">Zinc</keyword>
<feature type="compositionally biased region" description="Polar residues" evidence="2">
    <location>
        <begin position="252"/>
        <end position="264"/>
    </location>
</feature>
<sequence>MVTASKLSTRNGPRIACDHRFGCSKTFTRRYDMLRHKSEAHQPRKRCPYCKYDVPRQQRLRDHLREDHGSDSKEPTERTVDDLRRMEAECTQGPSASPLPSIPACSVSHAMGIASYPPHHPIQGHSPATTILYNDMDISSGLPSIPPSSYLGSGQWKEDINTTYPPMSHAQPTIGQGYSSQPMSSSSTFDCFAPHAPRHLYETWATSDSICGSAHHFHQVQSSIQSPGYGSGDMAHTQYPQGDNGPWGQGHSEVSGNPPQSSYDESFGPPPDASEGGHDSIWDKYLE</sequence>
<proteinExistence type="predicted"/>
<organism evidence="4 5">
    <name type="scientific">Phialocephala subalpina</name>
    <dbReference type="NCBI Taxonomy" id="576137"/>
    <lineage>
        <taxon>Eukaryota</taxon>
        <taxon>Fungi</taxon>
        <taxon>Dikarya</taxon>
        <taxon>Ascomycota</taxon>
        <taxon>Pezizomycotina</taxon>
        <taxon>Leotiomycetes</taxon>
        <taxon>Helotiales</taxon>
        <taxon>Mollisiaceae</taxon>
        <taxon>Phialocephala</taxon>
        <taxon>Phialocephala fortinii species complex</taxon>
    </lineage>
</organism>
<keyword evidence="1" id="KW-0479">Metal-binding</keyword>
<feature type="region of interest" description="Disordered" evidence="2">
    <location>
        <begin position="222"/>
        <end position="287"/>
    </location>
</feature>
<feature type="compositionally biased region" description="Basic and acidic residues" evidence="2">
    <location>
        <begin position="275"/>
        <end position="287"/>
    </location>
</feature>
<dbReference type="PROSITE" id="PS00028">
    <property type="entry name" value="ZINC_FINGER_C2H2_1"/>
    <property type="match status" value="1"/>
</dbReference>
<dbReference type="OrthoDB" id="3528281at2759"/>
<dbReference type="GO" id="GO:0008270">
    <property type="term" value="F:zinc ion binding"/>
    <property type="evidence" value="ECO:0007669"/>
    <property type="project" value="UniProtKB-KW"/>
</dbReference>
<protein>
    <recommendedName>
        <fullName evidence="3">C2H2-type domain-containing protein</fullName>
    </recommendedName>
</protein>
<dbReference type="InterPro" id="IPR013087">
    <property type="entry name" value="Znf_C2H2_type"/>
</dbReference>
<reference evidence="4 5" key="1">
    <citation type="submission" date="2016-03" db="EMBL/GenBank/DDBJ databases">
        <authorList>
            <person name="Ploux O."/>
        </authorList>
    </citation>
    <scope>NUCLEOTIDE SEQUENCE [LARGE SCALE GENOMIC DNA]</scope>
    <source>
        <strain evidence="4 5">UAMH 11012</strain>
    </source>
</reference>
<evidence type="ECO:0000313" key="4">
    <source>
        <dbReference type="EMBL" id="CZR63661.1"/>
    </source>
</evidence>
<feature type="domain" description="C2H2-type" evidence="3">
    <location>
        <begin position="15"/>
        <end position="46"/>
    </location>
</feature>
<evidence type="ECO:0000313" key="5">
    <source>
        <dbReference type="Proteomes" id="UP000184330"/>
    </source>
</evidence>
<accession>A0A1L7XF56</accession>
<gene>
    <name evidence="4" type="ORF">PAC_13558</name>
</gene>
<evidence type="ECO:0000256" key="2">
    <source>
        <dbReference type="SAM" id="MobiDB-lite"/>
    </source>
</evidence>
<keyword evidence="1" id="KW-0863">Zinc-finger</keyword>
<dbReference type="SMART" id="SM00355">
    <property type="entry name" value="ZnF_C2H2"/>
    <property type="match status" value="2"/>
</dbReference>
<dbReference type="Proteomes" id="UP000184330">
    <property type="component" value="Unassembled WGS sequence"/>
</dbReference>
<dbReference type="PROSITE" id="PS50157">
    <property type="entry name" value="ZINC_FINGER_C2H2_2"/>
    <property type="match status" value="1"/>
</dbReference>
<dbReference type="AlphaFoldDB" id="A0A1L7XF56"/>
<dbReference type="EMBL" id="FJOG01000024">
    <property type="protein sequence ID" value="CZR63661.1"/>
    <property type="molecule type" value="Genomic_DNA"/>
</dbReference>
<dbReference type="Gene3D" id="3.30.160.60">
    <property type="entry name" value="Classic Zinc Finger"/>
    <property type="match status" value="1"/>
</dbReference>
<evidence type="ECO:0000256" key="1">
    <source>
        <dbReference type="PROSITE-ProRule" id="PRU00042"/>
    </source>
</evidence>
<name>A0A1L7XF56_9HELO</name>